<dbReference type="OrthoDB" id="2400069at2759"/>
<dbReference type="EMBL" id="KV921919">
    <property type="protein sequence ID" value="ORE06613.1"/>
    <property type="molecule type" value="Genomic_DNA"/>
</dbReference>
<organism evidence="1">
    <name type="scientific">Rhizopus microsporus var. microsporus</name>
    <dbReference type="NCBI Taxonomy" id="86635"/>
    <lineage>
        <taxon>Eukaryota</taxon>
        <taxon>Fungi</taxon>
        <taxon>Fungi incertae sedis</taxon>
        <taxon>Mucoromycota</taxon>
        <taxon>Mucoromycotina</taxon>
        <taxon>Mucoromycetes</taxon>
        <taxon>Mucorales</taxon>
        <taxon>Mucorineae</taxon>
        <taxon>Rhizopodaceae</taxon>
        <taxon>Rhizopus</taxon>
    </lineage>
</organism>
<name>A0A1X0R3L1_RHIZD</name>
<evidence type="ECO:0000313" key="1">
    <source>
        <dbReference type="EMBL" id="ORE06613.1"/>
    </source>
</evidence>
<reference evidence="1" key="1">
    <citation type="journal article" date="2016" name="Proc. Natl. Acad. Sci. U.S.A.">
        <title>Lipid metabolic changes in an early divergent fungus govern the establishment of a mutualistic symbiosis with endobacteria.</title>
        <authorList>
            <person name="Lastovetsky O.A."/>
            <person name="Gaspar M.L."/>
            <person name="Mondo S.J."/>
            <person name="LaButti K.M."/>
            <person name="Sandor L."/>
            <person name="Grigoriev I.V."/>
            <person name="Henry S.A."/>
            <person name="Pawlowska T.E."/>
        </authorList>
    </citation>
    <scope>NUCLEOTIDE SEQUENCE [LARGE SCALE GENOMIC DNA]</scope>
    <source>
        <strain evidence="1">ATCC 52814</strain>
    </source>
</reference>
<dbReference type="AlphaFoldDB" id="A0A1X0R3L1"/>
<accession>A0A1X0R3L1</accession>
<gene>
    <name evidence="1" type="ORF">BCV72DRAFT_180065</name>
</gene>
<dbReference type="VEuPathDB" id="FungiDB:BCV72DRAFT_180065"/>
<sequence length="63" mass="7205">MAGFLRPSDLERVDLDATMVSSDKVLFLNIIDPKEKRHGQRVTKVITIHPHTDPFLYPVAVFE</sequence>
<protein>
    <submittedName>
        <fullName evidence="1">Uncharacterized protein</fullName>
    </submittedName>
</protein>
<dbReference type="Proteomes" id="UP000242414">
    <property type="component" value="Unassembled WGS sequence"/>
</dbReference>
<proteinExistence type="predicted"/>
<feature type="non-terminal residue" evidence="1">
    <location>
        <position position="63"/>
    </location>
</feature>